<sequence>MQFKLCSLVLLATTIANCAPADSSKRGVSRRDLVGDINAVSNQIQQIRNEIDSAVIGTIGGWSGGAADAARNTLQSVDNDLTSAASALNSLSQALAPGCDTYQNCDSSVPF</sequence>
<dbReference type="RefSeq" id="XP_060278933.1">
    <property type="nucleotide sequence ID" value="XM_060429168.1"/>
</dbReference>
<name>A0AAJ0FJ36_9PEZI</name>
<dbReference type="InterPro" id="IPR036689">
    <property type="entry name" value="ESAT-6-like_sf"/>
</dbReference>
<organism evidence="2 3">
    <name type="scientific">Phialemonium atrogriseum</name>
    <dbReference type="NCBI Taxonomy" id="1093897"/>
    <lineage>
        <taxon>Eukaryota</taxon>
        <taxon>Fungi</taxon>
        <taxon>Dikarya</taxon>
        <taxon>Ascomycota</taxon>
        <taxon>Pezizomycotina</taxon>
        <taxon>Sordariomycetes</taxon>
        <taxon>Sordariomycetidae</taxon>
        <taxon>Cephalothecales</taxon>
        <taxon>Cephalothecaceae</taxon>
        <taxon>Phialemonium</taxon>
    </lineage>
</organism>
<reference evidence="2" key="1">
    <citation type="submission" date="2023-06" db="EMBL/GenBank/DDBJ databases">
        <title>Genome-scale phylogeny and comparative genomics of the fungal order Sordariales.</title>
        <authorList>
            <consortium name="Lawrence Berkeley National Laboratory"/>
            <person name="Hensen N."/>
            <person name="Bonometti L."/>
            <person name="Westerberg I."/>
            <person name="Brannstrom I.O."/>
            <person name="Guillou S."/>
            <person name="Cros-Aarteil S."/>
            <person name="Calhoun S."/>
            <person name="Haridas S."/>
            <person name="Kuo A."/>
            <person name="Mondo S."/>
            <person name="Pangilinan J."/>
            <person name="Riley R."/>
            <person name="Labutti K."/>
            <person name="Andreopoulos B."/>
            <person name="Lipzen A."/>
            <person name="Chen C."/>
            <person name="Yanf M."/>
            <person name="Daum C."/>
            <person name="Ng V."/>
            <person name="Clum A."/>
            <person name="Steindorff A."/>
            <person name="Ohm R."/>
            <person name="Martin F."/>
            <person name="Silar P."/>
            <person name="Natvig D."/>
            <person name="Lalanne C."/>
            <person name="Gautier V."/>
            <person name="Ament-Velasquez S.L."/>
            <person name="Kruys A."/>
            <person name="Hutchinson M.I."/>
            <person name="Powell A.J."/>
            <person name="Barry K."/>
            <person name="Miller A.N."/>
            <person name="Grigoriev I.V."/>
            <person name="Debuchy R."/>
            <person name="Gladieux P."/>
            <person name="Thoren M.H."/>
            <person name="Johannesson H."/>
        </authorList>
    </citation>
    <scope>NUCLEOTIDE SEQUENCE</scope>
    <source>
        <strain evidence="2">8032-3</strain>
    </source>
</reference>
<dbReference type="Gene3D" id="1.10.287.1060">
    <property type="entry name" value="ESAT-6-like"/>
    <property type="match status" value="1"/>
</dbReference>
<keyword evidence="1" id="KW-0732">Signal</keyword>
<dbReference type="InterPro" id="IPR010310">
    <property type="entry name" value="T7SS_ESAT-6-like"/>
</dbReference>
<evidence type="ECO:0000313" key="3">
    <source>
        <dbReference type="Proteomes" id="UP001244011"/>
    </source>
</evidence>
<dbReference type="GeneID" id="85312355"/>
<dbReference type="AlphaFoldDB" id="A0AAJ0FJ36"/>
<feature type="signal peptide" evidence="1">
    <location>
        <begin position="1"/>
        <end position="18"/>
    </location>
</feature>
<proteinExistence type="predicted"/>
<evidence type="ECO:0000256" key="1">
    <source>
        <dbReference type="SAM" id="SignalP"/>
    </source>
</evidence>
<protein>
    <submittedName>
        <fullName evidence="2">Uncharacterized protein</fullName>
    </submittedName>
</protein>
<dbReference type="Pfam" id="PF06013">
    <property type="entry name" value="WXG100"/>
    <property type="match status" value="1"/>
</dbReference>
<dbReference type="SUPFAM" id="SSF140453">
    <property type="entry name" value="EsxAB dimer-like"/>
    <property type="match status" value="1"/>
</dbReference>
<keyword evidence="3" id="KW-1185">Reference proteome</keyword>
<evidence type="ECO:0000313" key="2">
    <source>
        <dbReference type="EMBL" id="KAK1762720.1"/>
    </source>
</evidence>
<comment type="caution">
    <text evidence="2">The sequence shown here is derived from an EMBL/GenBank/DDBJ whole genome shotgun (WGS) entry which is preliminary data.</text>
</comment>
<dbReference type="EMBL" id="MU839034">
    <property type="protein sequence ID" value="KAK1762720.1"/>
    <property type="molecule type" value="Genomic_DNA"/>
</dbReference>
<accession>A0AAJ0FJ36</accession>
<feature type="chain" id="PRO_5042500467" evidence="1">
    <location>
        <begin position="19"/>
        <end position="111"/>
    </location>
</feature>
<gene>
    <name evidence="2" type="ORF">QBC33DRAFT_551343</name>
</gene>
<dbReference type="Proteomes" id="UP001244011">
    <property type="component" value="Unassembled WGS sequence"/>
</dbReference>